<gene>
    <name evidence="3" type="ORF">B1B_05114</name>
</gene>
<comment type="caution">
    <text evidence="3">The sequence shown here is derived from an EMBL/GenBank/DDBJ whole genome shotgun (WGS) entry which is preliminary data.</text>
</comment>
<accession>T1CP21</accession>
<reference evidence="3" key="2">
    <citation type="journal article" date="2014" name="ISME J.">
        <title>Microbial stratification in low pH oxic and suboxic macroscopic growths along an acid mine drainage.</title>
        <authorList>
            <person name="Mendez-Garcia C."/>
            <person name="Mesa V."/>
            <person name="Sprenger R.R."/>
            <person name="Richter M."/>
            <person name="Diez M.S."/>
            <person name="Solano J."/>
            <person name="Bargiela R."/>
            <person name="Golyshina O.V."/>
            <person name="Manteca A."/>
            <person name="Ramos J.L."/>
            <person name="Gallego J.R."/>
            <person name="Llorente I."/>
            <person name="Martins Dos Santos V.A."/>
            <person name="Jensen O.N."/>
            <person name="Pelaez A.I."/>
            <person name="Sanchez J."/>
            <person name="Ferrer M."/>
        </authorList>
    </citation>
    <scope>NUCLEOTIDE SEQUENCE</scope>
</reference>
<dbReference type="InterPro" id="IPR027417">
    <property type="entry name" value="P-loop_NTPase"/>
</dbReference>
<sequence length="235" mass="25113">MSSTPDTPTGMPLDGREANRGATEGISPPAEPRSPPPAAGGTVPGPAAPPSGAASDFVDAYLASKSELFRGSREVLRESFVPARLPHREEQTRLVAEILAPALRGDLPSNLLIYGKIGTGKTAVVAQVRQELQRRGELSAQITFVTVNCGTIDTPYSLLQTIGNCFAPTEGERIPTGWALDRVELAMRRLMDARGGTVILVLDEVDRLVARSGDERPLHAERDQPRPRARPAGPP</sequence>
<evidence type="ECO:0000259" key="2">
    <source>
        <dbReference type="Pfam" id="PF13191"/>
    </source>
</evidence>
<dbReference type="PANTHER" id="PTHR10763:SF26">
    <property type="entry name" value="CELL DIVISION CONTROL PROTEIN 6 HOMOLOG"/>
    <property type="match status" value="1"/>
</dbReference>
<dbReference type="AlphaFoldDB" id="T1CP21"/>
<dbReference type="PANTHER" id="PTHR10763">
    <property type="entry name" value="CELL DIVISION CONTROL PROTEIN 6-RELATED"/>
    <property type="match status" value="1"/>
</dbReference>
<feature type="non-terminal residue" evidence="3">
    <location>
        <position position="235"/>
    </location>
</feature>
<dbReference type="CDD" id="cd00009">
    <property type="entry name" value="AAA"/>
    <property type="match status" value="1"/>
</dbReference>
<reference evidence="3" key="1">
    <citation type="submission" date="2013-08" db="EMBL/GenBank/DDBJ databases">
        <authorList>
            <person name="Mendez C."/>
            <person name="Richter M."/>
            <person name="Ferrer M."/>
            <person name="Sanchez J."/>
        </authorList>
    </citation>
    <scope>NUCLEOTIDE SEQUENCE</scope>
</reference>
<feature type="domain" description="Orc1-like AAA ATPase" evidence="2">
    <location>
        <begin position="84"/>
        <end position="211"/>
    </location>
</feature>
<dbReference type="Pfam" id="PF13191">
    <property type="entry name" value="AAA_16"/>
    <property type="match status" value="1"/>
</dbReference>
<dbReference type="EMBL" id="AUZY01003214">
    <property type="protein sequence ID" value="EQD70239.1"/>
    <property type="molecule type" value="Genomic_DNA"/>
</dbReference>
<evidence type="ECO:0000256" key="1">
    <source>
        <dbReference type="SAM" id="MobiDB-lite"/>
    </source>
</evidence>
<dbReference type="SUPFAM" id="SSF52540">
    <property type="entry name" value="P-loop containing nucleoside triphosphate hydrolases"/>
    <property type="match status" value="1"/>
</dbReference>
<feature type="compositionally biased region" description="Basic and acidic residues" evidence="1">
    <location>
        <begin position="212"/>
        <end position="226"/>
    </location>
</feature>
<feature type="compositionally biased region" description="Low complexity" evidence="1">
    <location>
        <begin position="39"/>
        <end position="51"/>
    </location>
</feature>
<name>T1CP21_9ZZZZ</name>
<feature type="region of interest" description="Disordered" evidence="1">
    <location>
        <begin position="1"/>
        <end position="51"/>
    </location>
</feature>
<evidence type="ECO:0000313" key="3">
    <source>
        <dbReference type="EMBL" id="EQD70239.1"/>
    </source>
</evidence>
<feature type="compositionally biased region" description="Pro residues" evidence="1">
    <location>
        <begin position="29"/>
        <end position="38"/>
    </location>
</feature>
<dbReference type="InterPro" id="IPR050311">
    <property type="entry name" value="ORC1/CDC6"/>
</dbReference>
<dbReference type="InterPro" id="IPR041664">
    <property type="entry name" value="AAA_16"/>
</dbReference>
<feature type="region of interest" description="Disordered" evidence="1">
    <location>
        <begin position="212"/>
        <end position="235"/>
    </location>
</feature>
<proteinExistence type="predicted"/>
<organism evidence="3">
    <name type="scientific">mine drainage metagenome</name>
    <dbReference type="NCBI Taxonomy" id="410659"/>
    <lineage>
        <taxon>unclassified sequences</taxon>
        <taxon>metagenomes</taxon>
        <taxon>ecological metagenomes</taxon>
    </lineage>
</organism>
<dbReference type="Gene3D" id="3.40.50.300">
    <property type="entry name" value="P-loop containing nucleotide triphosphate hydrolases"/>
    <property type="match status" value="1"/>
</dbReference>
<protein>
    <submittedName>
        <fullName evidence="3">Orc1/cdc6 family replication initiation protein</fullName>
    </submittedName>
</protein>